<keyword evidence="2" id="KW-1185">Reference proteome</keyword>
<name>A0AAV4MNW3_CAEEX</name>
<reference evidence="1 2" key="1">
    <citation type="submission" date="2021-06" db="EMBL/GenBank/DDBJ databases">
        <title>Caerostris extrusa draft genome.</title>
        <authorList>
            <person name="Kono N."/>
            <person name="Arakawa K."/>
        </authorList>
    </citation>
    <scope>NUCLEOTIDE SEQUENCE [LARGE SCALE GENOMIC DNA]</scope>
</reference>
<accession>A0AAV4MNW3</accession>
<dbReference type="Proteomes" id="UP001054945">
    <property type="component" value="Unassembled WGS sequence"/>
</dbReference>
<evidence type="ECO:0000313" key="1">
    <source>
        <dbReference type="EMBL" id="GIX74065.1"/>
    </source>
</evidence>
<comment type="caution">
    <text evidence="1">The sequence shown here is derived from an EMBL/GenBank/DDBJ whole genome shotgun (WGS) entry which is preliminary data.</text>
</comment>
<dbReference type="EMBL" id="BPLR01020022">
    <property type="protein sequence ID" value="GIX74065.1"/>
    <property type="molecule type" value="Genomic_DNA"/>
</dbReference>
<gene>
    <name evidence="1" type="ORF">CEXT_247781</name>
</gene>
<protein>
    <submittedName>
        <fullName evidence="1">Uncharacterized protein</fullName>
    </submittedName>
</protein>
<dbReference type="AlphaFoldDB" id="A0AAV4MNW3"/>
<sequence>MTGKKNQLVQDVLNPFGYQHVIIFMKNVKNFLLKTSTLFHFEKSTAKSKLGPVRYFPHPYTAPSVPEAERFLFDISLTTLAAHRSRSETVSGKSRFERKSDKRHAVCLPHSISDSLPF</sequence>
<proteinExistence type="predicted"/>
<evidence type="ECO:0000313" key="2">
    <source>
        <dbReference type="Proteomes" id="UP001054945"/>
    </source>
</evidence>
<organism evidence="1 2">
    <name type="scientific">Caerostris extrusa</name>
    <name type="common">Bark spider</name>
    <name type="synonym">Caerostris bankana</name>
    <dbReference type="NCBI Taxonomy" id="172846"/>
    <lineage>
        <taxon>Eukaryota</taxon>
        <taxon>Metazoa</taxon>
        <taxon>Ecdysozoa</taxon>
        <taxon>Arthropoda</taxon>
        <taxon>Chelicerata</taxon>
        <taxon>Arachnida</taxon>
        <taxon>Araneae</taxon>
        <taxon>Araneomorphae</taxon>
        <taxon>Entelegynae</taxon>
        <taxon>Araneoidea</taxon>
        <taxon>Araneidae</taxon>
        <taxon>Caerostris</taxon>
    </lineage>
</organism>